<evidence type="ECO:0000313" key="7">
    <source>
        <dbReference type="EMBL" id="KAK3533453.1"/>
    </source>
</evidence>
<dbReference type="EMBL" id="JAUCMX010000010">
    <property type="protein sequence ID" value="KAK3533453.1"/>
    <property type="molecule type" value="Genomic_DNA"/>
</dbReference>
<dbReference type="SUPFAM" id="SSF56112">
    <property type="entry name" value="Protein kinase-like (PK-like)"/>
    <property type="match status" value="1"/>
</dbReference>
<name>A0AAE0QV37_9TELE</name>
<evidence type="ECO:0000256" key="2">
    <source>
        <dbReference type="ARBA" id="ARBA00022741"/>
    </source>
</evidence>
<keyword evidence="3" id="KW-0418">Kinase</keyword>
<comment type="caution">
    <text evidence="7">The sequence shown here is derived from an EMBL/GenBank/DDBJ whole genome shotgun (WGS) entry which is preliminary data.</text>
</comment>
<proteinExistence type="inferred from homology"/>
<reference evidence="7" key="1">
    <citation type="submission" date="2023-06" db="EMBL/GenBank/DDBJ databases">
        <title>Male Hemibagrus guttatus genome.</title>
        <authorList>
            <person name="Bian C."/>
        </authorList>
    </citation>
    <scope>NUCLEOTIDE SEQUENCE</scope>
    <source>
        <strain evidence="7">Male_cb2023</strain>
        <tissue evidence="7">Muscle</tissue>
    </source>
</reference>
<feature type="domain" description="Protein kinase" evidence="6">
    <location>
        <begin position="1"/>
        <end position="195"/>
    </location>
</feature>
<dbReference type="InterPro" id="IPR000719">
    <property type="entry name" value="Prot_kinase_dom"/>
</dbReference>
<dbReference type="Gene3D" id="1.10.510.10">
    <property type="entry name" value="Transferase(Phosphotransferase) domain 1"/>
    <property type="match status" value="1"/>
</dbReference>
<evidence type="ECO:0000313" key="8">
    <source>
        <dbReference type="Proteomes" id="UP001274896"/>
    </source>
</evidence>
<gene>
    <name evidence="7" type="ORF">QTP70_022242</name>
</gene>
<keyword evidence="4" id="KW-0067">ATP-binding</keyword>
<dbReference type="PANTHER" id="PTHR11042">
    <property type="entry name" value="EUKARYOTIC TRANSLATION INITIATION FACTOR 2-ALPHA KINASE EIF2-ALPHA KINASE -RELATED"/>
    <property type="match status" value="1"/>
</dbReference>
<keyword evidence="2" id="KW-0547">Nucleotide-binding</keyword>
<evidence type="ECO:0000256" key="5">
    <source>
        <dbReference type="ARBA" id="ARBA00037982"/>
    </source>
</evidence>
<dbReference type="GO" id="GO:0005737">
    <property type="term" value="C:cytoplasm"/>
    <property type="evidence" value="ECO:0007669"/>
    <property type="project" value="TreeGrafter"/>
</dbReference>
<dbReference type="GO" id="GO:0005634">
    <property type="term" value="C:nucleus"/>
    <property type="evidence" value="ECO:0007669"/>
    <property type="project" value="TreeGrafter"/>
</dbReference>
<dbReference type="Proteomes" id="UP001274896">
    <property type="component" value="Unassembled WGS sequence"/>
</dbReference>
<dbReference type="InterPro" id="IPR050339">
    <property type="entry name" value="CC_SR_Kinase"/>
</dbReference>
<sequence>MLIQNEYCDGGTLKHLIMENRRTLKFLSEAQLKDLLLQVSRGLKYIHAASLAHMDIKPSNIFLSRRAAGHDADIDGTDADVIYKIGNLGHVTHISSPRVDQGDRRFLANEILHEDYRNLPKADIFALALTVLSGCGANMLPRNGEKWHSMRRGKLPAVARVHSEEFRQLLKRAERDPVSHRSCRTECLLQNRDLLQGKQVQQNVRTGPEKDNALAQLNLVLKSSETILFLNSSL</sequence>
<dbReference type="InterPro" id="IPR011009">
    <property type="entry name" value="Kinase-like_dom_sf"/>
</dbReference>
<dbReference type="PROSITE" id="PS50011">
    <property type="entry name" value="PROTEIN_KINASE_DOM"/>
    <property type="match status" value="1"/>
</dbReference>
<dbReference type="PROSITE" id="PS00108">
    <property type="entry name" value="PROTEIN_KINASE_ST"/>
    <property type="match status" value="1"/>
</dbReference>
<evidence type="ECO:0000256" key="4">
    <source>
        <dbReference type="ARBA" id="ARBA00022840"/>
    </source>
</evidence>
<evidence type="ECO:0000256" key="3">
    <source>
        <dbReference type="ARBA" id="ARBA00022777"/>
    </source>
</evidence>
<comment type="similarity">
    <text evidence="5">Belongs to the protein kinase superfamily. Ser/Thr protein kinase family. GCN2 subfamily.</text>
</comment>
<keyword evidence="1" id="KW-0808">Transferase</keyword>
<dbReference type="AlphaFoldDB" id="A0AAE0QV37"/>
<evidence type="ECO:0000256" key="1">
    <source>
        <dbReference type="ARBA" id="ARBA00022679"/>
    </source>
</evidence>
<dbReference type="SMART" id="SM00220">
    <property type="entry name" value="S_TKc"/>
    <property type="match status" value="1"/>
</dbReference>
<dbReference type="GO" id="GO:0004713">
    <property type="term" value="F:protein tyrosine kinase activity"/>
    <property type="evidence" value="ECO:0007669"/>
    <property type="project" value="TreeGrafter"/>
</dbReference>
<dbReference type="PANTHER" id="PTHR11042:SF72">
    <property type="entry name" value="WEE1-LIKE PROTEIN KINASE"/>
    <property type="match status" value="1"/>
</dbReference>
<accession>A0AAE0QV37</accession>
<dbReference type="GO" id="GO:0005524">
    <property type="term" value="F:ATP binding"/>
    <property type="evidence" value="ECO:0007669"/>
    <property type="project" value="UniProtKB-KW"/>
</dbReference>
<keyword evidence="8" id="KW-1185">Reference proteome</keyword>
<dbReference type="InterPro" id="IPR008271">
    <property type="entry name" value="Ser/Thr_kinase_AS"/>
</dbReference>
<organism evidence="7 8">
    <name type="scientific">Hemibagrus guttatus</name>
    <dbReference type="NCBI Taxonomy" id="175788"/>
    <lineage>
        <taxon>Eukaryota</taxon>
        <taxon>Metazoa</taxon>
        <taxon>Chordata</taxon>
        <taxon>Craniata</taxon>
        <taxon>Vertebrata</taxon>
        <taxon>Euteleostomi</taxon>
        <taxon>Actinopterygii</taxon>
        <taxon>Neopterygii</taxon>
        <taxon>Teleostei</taxon>
        <taxon>Ostariophysi</taxon>
        <taxon>Siluriformes</taxon>
        <taxon>Bagridae</taxon>
        <taxon>Hemibagrus</taxon>
    </lineage>
</organism>
<dbReference type="Pfam" id="PF00069">
    <property type="entry name" value="Pkinase"/>
    <property type="match status" value="1"/>
</dbReference>
<evidence type="ECO:0000259" key="6">
    <source>
        <dbReference type="PROSITE" id="PS50011"/>
    </source>
</evidence>
<protein>
    <recommendedName>
        <fullName evidence="6">Protein kinase domain-containing protein</fullName>
    </recommendedName>
</protein>